<dbReference type="Proteomes" id="UP000525329">
    <property type="component" value="Unassembled WGS sequence"/>
</dbReference>
<accession>A0A853G5Y7</accession>
<dbReference type="EMBL" id="JACCHU010000001">
    <property type="protein sequence ID" value="NYT52283.1"/>
    <property type="molecule type" value="Genomic_DNA"/>
</dbReference>
<protein>
    <submittedName>
        <fullName evidence="1">Uncharacterized protein</fullName>
    </submittedName>
</protein>
<sequence length="139" mass="16034">MNESLISRYLEVFAIPEFLHIQAKTQDLNILKIDTQCLVIETKTLSSFCQTGKIQDFLFKMLGAIGLKKSDIKYVSININDLDQTLNQYNAKTVLLMDVGLKSSSIQHFYIHHPSNVLTNEKLKRETWETLKKVKQCLK</sequence>
<evidence type="ECO:0000313" key="2">
    <source>
        <dbReference type="Proteomes" id="UP000525329"/>
    </source>
</evidence>
<name>A0A853G5Y7_9GAMM</name>
<reference evidence="1 2" key="1">
    <citation type="submission" date="2020-05" db="EMBL/GenBank/DDBJ databases">
        <title>Horizontal transmission and recombination maintain forever young bacterial symbiont genomes.</title>
        <authorList>
            <person name="Russell S.L."/>
            <person name="Pepper-Tunick E."/>
            <person name="Svedberg J."/>
            <person name="Byrne A."/>
            <person name="Ruelas Castillo J."/>
            <person name="Vollmers C."/>
            <person name="Beinart R.A."/>
            <person name="Corbett-Detig R."/>
        </authorList>
    </citation>
    <scope>NUCLEOTIDE SEQUENCE [LARGE SCALE GENOMIC DNA]</scope>
    <source>
        <strain evidence="1">Monterey_2004</strain>
    </source>
</reference>
<dbReference type="AlphaFoldDB" id="A0A853G5Y7"/>
<organism evidence="1 2">
    <name type="scientific">Candidatus Vesicomyosocius endoextente</name>
    <dbReference type="NCBI Taxonomy" id="2738853"/>
    <lineage>
        <taxon>Bacteria</taxon>
        <taxon>Pseudomonadati</taxon>
        <taxon>Pseudomonadota</taxon>
        <taxon>Gammaproteobacteria</taxon>
        <taxon>Candidatus Pseudothioglobaceae</taxon>
        <taxon>Candidatus Vesicomyidisocius</taxon>
    </lineage>
</organism>
<proteinExistence type="predicted"/>
<comment type="caution">
    <text evidence="1">The sequence shown here is derived from an EMBL/GenBank/DDBJ whole genome shotgun (WGS) entry which is preliminary data.</text>
</comment>
<evidence type="ECO:0000313" key="1">
    <source>
        <dbReference type="EMBL" id="NYT52283.1"/>
    </source>
</evidence>
<gene>
    <name evidence="1" type="ORF">H0A74_01685</name>
</gene>